<evidence type="ECO:0000313" key="1">
    <source>
        <dbReference type="EMBL" id="KAK9003334.1"/>
    </source>
</evidence>
<proteinExistence type="predicted"/>
<dbReference type="EMBL" id="JBBPBN010000034">
    <property type="protein sequence ID" value="KAK9003334.1"/>
    <property type="molecule type" value="Genomic_DNA"/>
</dbReference>
<dbReference type="Proteomes" id="UP001396334">
    <property type="component" value="Unassembled WGS sequence"/>
</dbReference>
<reference evidence="1 2" key="1">
    <citation type="journal article" date="2024" name="G3 (Bethesda)">
        <title>Genome assembly of Hibiscus sabdariffa L. provides insights into metabolisms of medicinal natural products.</title>
        <authorList>
            <person name="Kim T."/>
        </authorList>
    </citation>
    <scope>NUCLEOTIDE SEQUENCE [LARGE SCALE GENOMIC DNA]</scope>
    <source>
        <strain evidence="1">TK-2024</strain>
        <tissue evidence="1">Old leaves</tissue>
    </source>
</reference>
<evidence type="ECO:0000313" key="2">
    <source>
        <dbReference type="Proteomes" id="UP001396334"/>
    </source>
</evidence>
<gene>
    <name evidence="1" type="ORF">V6N11_060898</name>
</gene>
<accession>A0ABR2QRS0</accession>
<protein>
    <submittedName>
        <fullName evidence="1">Uncharacterized protein</fullName>
    </submittedName>
</protein>
<sequence>MKGTSTENVEMSQHALSQEQDITVNRWKVDEVEVRVVEVDKWQYGELAQNTVDLNIFQKTGKPPSDGLSQQAWNDLCDMGLGPQNKAPAEVMQPPVVAENKMYVLYRFSSCQ</sequence>
<keyword evidence="2" id="KW-1185">Reference proteome</keyword>
<organism evidence="1 2">
    <name type="scientific">Hibiscus sabdariffa</name>
    <name type="common">roselle</name>
    <dbReference type="NCBI Taxonomy" id="183260"/>
    <lineage>
        <taxon>Eukaryota</taxon>
        <taxon>Viridiplantae</taxon>
        <taxon>Streptophyta</taxon>
        <taxon>Embryophyta</taxon>
        <taxon>Tracheophyta</taxon>
        <taxon>Spermatophyta</taxon>
        <taxon>Magnoliopsida</taxon>
        <taxon>eudicotyledons</taxon>
        <taxon>Gunneridae</taxon>
        <taxon>Pentapetalae</taxon>
        <taxon>rosids</taxon>
        <taxon>malvids</taxon>
        <taxon>Malvales</taxon>
        <taxon>Malvaceae</taxon>
        <taxon>Malvoideae</taxon>
        <taxon>Hibiscus</taxon>
    </lineage>
</organism>
<comment type="caution">
    <text evidence="1">The sequence shown here is derived from an EMBL/GenBank/DDBJ whole genome shotgun (WGS) entry which is preliminary data.</text>
</comment>
<name>A0ABR2QRS0_9ROSI</name>